<accession>A0A2U1KBE6</accession>
<comment type="caution">
    <text evidence="1">The sequence shown here is derived from an EMBL/GenBank/DDBJ whole genome shotgun (WGS) entry which is preliminary data.</text>
</comment>
<proteinExistence type="predicted"/>
<organism evidence="1 2">
    <name type="scientific">Artemisia annua</name>
    <name type="common">Sweet wormwood</name>
    <dbReference type="NCBI Taxonomy" id="35608"/>
    <lineage>
        <taxon>Eukaryota</taxon>
        <taxon>Viridiplantae</taxon>
        <taxon>Streptophyta</taxon>
        <taxon>Embryophyta</taxon>
        <taxon>Tracheophyta</taxon>
        <taxon>Spermatophyta</taxon>
        <taxon>Magnoliopsida</taxon>
        <taxon>eudicotyledons</taxon>
        <taxon>Gunneridae</taxon>
        <taxon>Pentapetalae</taxon>
        <taxon>asterids</taxon>
        <taxon>campanulids</taxon>
        <taxon>Asterales</taxon>
        <taxon>Asteraceae</taxon>
        <taxon>Asteroideae</taxon>
        <taxon>Anthemideae</taxon>
        <taxon>Artemisiinae</taxon>
        <taxon>Artemisia</taxon>
    </lineage>
</organism>
<dbReference type="Proteomes" id="UP000245207">
    <property type="component" value="Unassembled WGS sequence"/>
</dbReference>
<dbReference type="STRING" id="35608.A0A2U1KBE6"/>
<reference evidence="1 2" key="1">
    <citation type="journal article" date="2018" name="Mol. Plant">
        <title>The genome of Artemisia annua provides insight into the evolution of Asteraceae family and artemisinin biosynthesis.</title>
        <authorList>
            <person name="Shen Q."/>
            <person name="Zhang L."/>
            <person name="Liao Z."/>
            <person name="Wang S."/>
            <person name="Yan T."/>
            <person name="Shi P."/>
            <person name="Liu M."/>
            <person name="Fu X."/>
            <person name="Pan Q."/>
            <person name="Wang Y."/>
            <person name="Lv Z."/>
            <person name="Lu X."/>
            <person name="Zhang F."/>
            <person name="Jiang W."/>
            <person name="Ma Y."/>
            <person name="Chen M."/>
            <person name="Hao X."/>
            <person name="Li L."/>
            <person name="Tang Y."/>
            <person name="Lv G."/>
            <person name="Zhou Y."/>
            <person name="Sun X."/>
            <person name="Brodelius P.E."/>
            <person name="Rose J.K.C."/>
            <person name="Tang K."/>
        </authorList>
    </citation>
    <scope>NUCLEOTIDE SEQUENCE [LARGE SCALE GENOMIC DNA]</scope>
    <source>
        <strain evidence="2">cv. Huhao1</strain>
        <tissue evidence="1">Leaf</tissue>
    </source>
</reference>
<sequence>MEKSDEATKKGQEYARDMWQHSLLNGGKVKARLSKKDLFGHHMNLTNGGILDVDRLNNGRSTQELFYQLLQRTWSLYSICKHKQFDLHYSLAFEDYPNCHNNNIVVLETLEPSLQFAYIVLAQAKFPLSEITAINEFRSRHLLKLTEWVKELILLLSTRAGGLGINLT</sequence>
<evidence type="ECO:0000313" key="2">
    <source>
        <dbReference type="Proteomes" id="UP000245207"/>
    </source>
</evidence>
<name>A0A2U1KBE6_ARTAN</name>
<keyword evidence="2" id="KW-1185">Reference proteome</keyword>
<evidence type="ECO:0000313" key="1">
    <source>
        <dbReference type="EMBL" id="PWA34078.1"/>
    </source>
</evidence>
<dbReference type="EMBL" id="PKPP01023931">
    <property type="protein sequence ID" value="PWA34078.1"/>
    <property type="molecule type" value="Genomic_DNA"/>
</dbReference>
<gene>
    <name evidence="1" type="ORF">CTI12_AA622600</name>
</gene>
<dbReference type="AlphaFoldDB" id="A0A2U1KBE6"/>
<protein>
    <submittedName>
        <fullName evidence="1">Glutathione-regulated potassium-efflux system protein KefB</fullName>
    </submittedName>
</protein>